<proteinExistence type="predicted"/>
<name>A0ABT8TNN0_9ACTN</name>
<sequence>MAEPAPRRARLVPLREVDQRLREAWADLAGRAVEPNPYLEPGPVLAAARHLPDGATAELLVVERAGRLELALPVRRARGYRRVPVPTYRAWGHDDCFLETPLLDSPDPGATWGSALAGLASGTTGWLSFEQLPGDGAVRSALEAAGRRGAAPVVLGSTERPVVHRRAEATYLDGRLSSSRRRKLGRTRRRLERELDAAVSLVDRSAVDPQAALARFLELEAGGWKGEAGTALATSSARAAAFTETFVDACAAGRAQLWELRAGERVVAALCVLVGGSGAFHVKTAFDEAFSSSSPGLQLEVAVLEAFHDDPALGWIDSGSVEDASSPSTLLYPDRRRLDAVVVPLRGRASRLPALTLRGSMLWRARRSRGAEPGED</sequence>
<keyword evidence="2" id="KW-0808">Transferase</keyword>
<accession>A0ABT8TNN0</accession>
<keyword evidence="3" id="KW-1185">Reference proteome</keyword>
<organism evidence="2 3">
    <name type="scientific">Nocardioides cremeus</name>
    <dbReference type="NCBI Taxonomy" id="3058044"/>
    <lineage>
        <taxon>Bacteria</taxon>
        <taxon>Bacillati</taxon>
        <taxon>Actinomycetota</taxon>
        <taxon>Actinomycetes</taxon>
        <taxon>Propionibacteriales</taxon>
        <taxon>Nocardioidaceae</taxon>
        <taxon>Nocardioides</taxon>
    </lineage>
</organism>
<evidence type="ECO:0000313" key="2">
    <source>
        <dbReference type="EMBL" id="MDO3395555.1"/>
    </source>
</evidence>
<evidence type="ECO:0000313" key="3">
    <source>
        <dbReference type="Proteomes" id="UP001168363"/>
    </source>
</evidence>
<dbReference type="SUPFAM" id="SSF55729">
    <property type="entry name" value="Acyl-CoA N-acyltransferases (Nat)"/>
    <property type="match status" value="1"/>
</dbReference>
<keyword evidence="2" id="KW-0012">Acyltransferase</keyword>
<dbReference type="InterPro" id="IPR016181">
    <property type="entry name" value="Acyl_CoA_acyltransferase"/>
</dbReference>
<comment type="caution">
    <text evidence="2">The sequence shown here is derived from an EMBL/GenBank/DDBJ whole genome shotgun (WGS) entry which is preliminary data.</text>
</comment>
<dbReference type="Proteomes" id="UP001168363">
    <property type="component" value="Unassembled WGS sequence"/>
</dbReference>
<reference evidence="2" key="1">
    <citation type="submission" date="2023-06" db="EMBL/GenBank/DDBJ databases">
        <title>Genome sequence of Nocardioides sp. SOB44.</title>
        <authorList>
            <person name="Zhang G."/>
        </authorList>
    </citation>
    <scope>NUCLEOTIDE SEQUENCE</scope>
    <source>
        <strain evidence="2">SOB44</strain>
    </source>
</reference>
<dbReference type="RefSeq" id="WP_302706951.1">
    <property type="nucleotide sequence ID" value="NZ_JAULSC010000005.1"/>
</dbReference>
<feature type="domain" description="BioF2-like acetyltransferase" evidence="1">
    <location>
        <begin position="178"/>
        <end position="311"/>
    </location>
</feature>
<dbReference type="EMBL" id="JAULSC010000005">
    <property type="protein sequence ID" value="MDO3395555.1"/>
    <property type="molecule type" value="Genomic_DNA"/>
</dbReference>
<evidence type="ECO:0000259" key="1">
    <source>
        <dbReference type="Pfam" id="PF13480"/>
    </source>
</evidence>
<dbReference type="EC" id="2.3.1.-" evidence="2"/>
<gene>
    <name evidence="2" type="ORF">QWJ41_07505</name>
</gene>
<dbReference type="GO" id="GO:0016746">
    <property type="term" value="F:acyltransferase activity"/>
    <property type="evidence" value="ECO:0007669"/>
    <property type="project" value="UniProtKB-KW"/>
</dbReference>
<dbReference type="Pfam" id="PF13480">
    <property type="entry name" value="Acetyltransf_6"/>
    <property type="match status" value="1"/>
</dbReference>
<protein>
    <submittedName>
        <fullName evidence="2">GNAT family N-acetyltransferase</fullName>
        <ecNumber evidence="2">2.3.1.-</ecNumber>
    </submittedName>
</protein>
<dbReference type="InterPro" id="IPR038740">
    <property type="entry name" value="BioF2-like_GNAT_dom"/>
</dbReference>